<evidence type="ECO:0000256" key="2">
    <source>
        <dbReference type="SAM" id="Phobius"/>
    </source>
</evidence>
<feature type="compositionally biased region" description="Basic and acidic residues" evidence="1">
    <location>
        <begin position="1"/>
        <end position="15"/>
    </location>
</feature>
<feature type="transmembrane region" description="Helical" evidence="2">
    <location>
        <begin position="126"/>
        <end position="147"/>
    </location>
</feature>
<sequence length="166" mass="18504">MAKIHDVVESMKSEEANIEEEQAEEPKKFHDNPHHKGPHHKGPHHKGPHHKDPHHRLITDYPNAPHAVSPHRAGKKGCKGFKVSTDEISTVETIKQWGEDVVAGVKSIDFADSAKRIAESPEAICAVASGFLGGFFILGLIAIFAKLHARRLQQIRLEDEELNEKK</sequence>
<evidence type="ECO:0000313" key="4">
    <source>
        <dbReference type="Proteomes" id="UP000094389"/>
    </source>
</evidence>
<proteinExistence type="predicted"/>
<organism evidence="3 4">
    <name type="scientific">Cyberlindnera jadinii (strain ATCC 18201 / CBS 1600 / BCRC 20928 / JCM 3617 / NBRC 0987 / NRRL Y-1542)</name>
    <name type="common">Torula yeast</name>
    <name type="synonym">Candida utilis</name>
    <dbReference type="NCBI Taxonomy" id="983966"/>
    <lineage>
        <taxon>Eukaryota</taxon>
        <taxon>Fungi</taxon>
        <taxon>Dikarya</taxon>
        <taxon>Ascomycota</taxon>
        <taxon>Saccharomycotina</taxon>
        <taxon>Saccharomycetes</taxon>
        <taxon>Phaffomycetales</taxon>
        <taxon>Phaffomycetaceae</taxon>
        <taxon>Cyberlindnera</taxon>
    </lineage>
</organism>
<dbReference type="EMBL" id="KV453942">
    <property type="protein sequence ID" value="ODV71256.1"/>
    <property type="molecule type" value="Genomic_DNA"/>
</dbReference>
<dbReference type="AlphaFoldDB" id="A0A1E4RVI8"/>
<accession>A0A1E4RVI8</accession>
<dbReference type="Proteomes" id="UP000094389">
    <property type="component" value="Unassembled WGS sequence"/>
</dbReference>
<protein>
    <submittedName>
        <fullName evidence="3">Uncharacterized protein</fullName>
    </submittedName>
</protein>
<name>A0A1E4RVI8_CYBJN</name>
<evidence type="ECO:0000256" key="1">
    <source>
        <dbReference type="SAM" id="MobiDB-lite"/>
    </source>
</evidence>
<keyword evidence="2" id="KW-0812">Transmembrane</keyword>
<keyword evidence="4" id="KW-1185">Reference proteome</keyword>
<gene>
    <name evidence="3" type="ORF">CYBJADRAFT_169483</name>
</gene>
<feature type="compositionally biased region" description="Basic residues" evidence="1">
    <location>
        <begin position="35"/>
        <end position="56"/>
    </location>
</feature>
<keyword evidence="2" id="KW-0472">Membrane</keyword>
<evidence type="ECO:0000313" key="3">
    <source>
        <dbReference type="EMBL" id="ODV71256.1"/>
    </source>
</evidence>
<dbReference type="RefSeq" id="XP_020068295.1">
    <property type="nucleotide sequence ID" value="XM_020215798.1"/>
</dbReference>
<feature type="compositionally biased region" description="Basic and acidic residues" evidence="1">
    <location>
        <begin position="24"/>
        <end position="34"/>
    </location>
</feature>
<reference evidence="3 4" key="1">
    <citation type="journal article" date="2016" name="Proc. Natl. Acad. Sci. U.S.A.">
        <title>Comparative genomics of biotechnologically important yeasts.</title>
        <authorList>
            <person name="Riley R."/>
            <person name="Haridas S."/>
            <person name="Wolfe K.H."/>
            <person name="Lopes M.R."/>
            <person name="Hittinger C.T."/>
            <person name="Goeker M."/>
            <person name="Salamov A.A."/>
            <person name="Wisecaver J.H."/>
            <person name="Long T.M."/>
            <person name="Calvey C.H."/>
            <person name="Aerts A.L."/>
            <person name="Barry K.W."/>
            <person name="Choi C."/>
            <person name="Clum A."/>
            <person name="Coughlan A.Y."/>
            <person name="Deshpande S."/>
            <person name="Douglass A.P."/>
            <person name="Hanson S.J."/>
            <person name="Klenk H.-P."/>
            <person name="LaButti K.M."/>
            <person name="Lapidus A."/>
            <person name="Lindquist E.A."/>
            <person name="Lipzen A.M."/>
            <person name="Meier-Kolthoff J.P."/>
            <person name="Ohm R.A."/>
            <person name="Otillar R.P."/>
            <person name="Pangilinan J.L."/>
            <person name="Peng Y."/>
            <person name="Rokas A."/>
            <person name="Rosa C.A."/>
            <person name="Scheuner C."/>
            <person name="Sibirny A.A."/>
            <person name="Slot J.C."/>
            <person name="Stielow J.B."/>
            <person name="Sun H."/>
            <person name="Kurtzman C.P."/>
            <person name="Blackwell M."/>
            <person name="Grigoriev I.V."/>
            <person name="Jeffries T.W."/>
        </authorList>
    </citation>
    <scope>NUCLEOTIDE SEQUENCE [LARGE SCALE GENOMIC DNA]</scope>
    <source>
        <strain evidence="4">ATCC 18201 / CBS 1600 / BCRC 20928 / JCM 3617 / NBRC 0987 / NRRL Y-1542</strain>
    </source>
</reference>
<feature type="region of interest" description="Disordered" evidence="1">
    <location>
        <begin position="1"/>
        <end position="78"/>
    </location>
</feature>
<keyword evidence="2" id="KW-1133">Transmembrane helix</keyword>
<dbReference type="GeneID" id="30990194"/>